<sequence>MTDTVHETEAVIDNGRFGTRTVRFETGRLAKQAAGAVVAYLDEETMLLSATTASKHPKEHFDFFPLTVDVEERMYAAGRIPGAFFRREGRPSTDAILTARLIDRPLRPSFTDGLRNEIQVVITVQSLNPDDPYDVLAINAASASTQIGGLPFSGPIGGVRVALVSDGQGDDQWVAFPTWKQLERATFNMVVAGRIVGEDVAIMMVEAEGTEHTLDLVAGGATAPNEKVVAEGLDAAKPFIRVLCEAQQRLATAAAKPTGDFPVFLAYENDVYEAVAAAATEDLAKALAIAGKQDRDNATDEVKAALLEKIGVGEGEAFEGRDKEVGAAFRALTKKLIRQRILTDKVRIDGRGLTDIRSLAAEVAVIPRAHGSALFERGETQILGVTTLNMLRMEQQIDSLSPETTKRYLHHYNFPPFSTGETGRVGSPKRREIGHGMLAERALVPVLPKRDEFPYAIRQVSEALGSNGSTSMGSVCASTLALLNAGVPLKAPVAGIAMGLVSDEVDGKTEYVALTDILGAEDAFGDMDFKVAGTKDLITALQLDTKLDGIPSEVLGGALNQARDARLTILEVLAEAIDAPDEMSPYAPRVTSVKIPVDKIGEVIGPKGKMINSITEETGADISIEDDGTIYVGAADGPSAEAAIGKINAIANPQLPKVGERFLGTVVKTAAFGAFVSLLPGKDGLVHISKLGNGKRIGKVEDVVNVGDKLRVEIADIDNRGKISLILVKEDEAEGDKPAEGAKADEKADAAQ</sequence>
<evidence type="ECO:0000256" key="8">
    <source>
        <dbReference type="HAMAP-Rule" id="MF_01595"/>
    </source>
</evidence>
<evidence type="ECO:0000313" key="11">
    <source>
        <dbReference type="EMBL" id="RZQ59781.1"/>
    </source>
</evidence>
<dbReference type="FunFam" id="3.30.230.70:FF:000002">
    <property type="entry name" value="Polyribonucleotide nucleotidyltransferase"/>
    <property type="match status" value="1"/>
</dbReference>
<dbReference type="PANTHER" id="PTHR11252:SF0">
    <property type="entry name" value="POLYRIBONUCLEOTIDE NUCLEOTIDYLTRANSFERASE 1, MITOCHONDRIAL"/>
    <property type="match status" value="1"/>
</dbReference>
<dbReference type="SUPFAM" id="SSF54211">
    <property type="entry name" value="Ribosomal protein S5 domain 2-like"/>
    <property type="match status" value="2"/>
</dbReference>
<dbReference type="CDD" id="cd02393">
    <property type="entry name" value="KH-I_PNPase"/>
    <property type="match status" value="1"/>
</dbReference>
<dbReference type="GO" id="GO:0000287">
    <property type="term" value="F:magnesium ion binding"/>
    <property type="evidence" value="ECO:0007669"/>
    <property type="project" value="UniProtKB-UniRule"/>
</dbReference>
<dbReference type="Pfam" id="PF00013">
    <property type="entry name" value="KH_1"/>
    <property type="match status" value="1"/>
</dbReference>
<dbReference type="NCBIfam" id="TIGR02696">
    <property type="entry name" value="pppGpp_PNP"/>
    <property type="match status" value="1"/>
</dbReference>
<dbReference type="InterPro" id="IPR004088">
    <property type="entry name" value="KH_dom_type_1"/>
</dbReference>
<dbReference type="AlphaFoldDB" id="A0A4Q7IXV1"/>
<evidence type="ECO:0000256" key="7">
    <source>
        <dbReference type="ARBA" id="ARBA00022884"/>
    </source>
</evidence>
<dbReference type="CDD" id="cd11364">
    <property type="entry name" value="RNase_PH_PNPase_2"/>
    <property type="match status" value="1"/>
</dbReference>
<comment type="function">
    <text evidence="8">Involved in mRNA degradation. Catalyzes the phosphorolysis of single-stranded polyribonucleotides processively in the 3'- to 5'-direction.</text>
</comment>
<evidence type="ECO:0000256" key="9">
    <source>
        <dbReference type="SAM" id="MobiDB-lite"/>
    </source>
</evidence>
<keyword evidence="5 8" id="KW-0479">Metal-binding</keyword>
<dbReference type="PANTHER" id="PTHR11252">
    <property type="entry name" value="POLYRIBONUCLEOTIDE NUCLEOTIDYLTRANSFERASE"/>
    <property type="match status" value="1"/>
</dbReference>
<evidence type="ECO:0000256" key="1">
    <source>
        <dbReference type="ARBA" id="ARBA00007404"/>
    </source>
</evidence>
<protein>
    <recommendedName>
        <fullName evidence="8">Polyribonucleotide nucleotidyltransferase</fullName>
        <ecNumber evidence="8">2.7.7.8</ecNumber>
    </recommendedName>
    <alternativeName>
        <fullName evidence="8">Polynucleotide phosphorylase</fullName>
        <shortName evidence="8">PNPase</shortName>
    </alternativeName>
</protein>
<name>A0A4Q7IXV1_9PSEU</name>
<dbReference type="HAMAP" id="MF_01595">
    <property type="entry name" value="PNPase"/>
    <property type="match status" value="1"/>
</dbReference>
<dbReference type="InterPro" id="IPR012340">
    <property type="entry name" value="NA-bd_OB-fold"/>
</dbReference>
<evidence type="ECO:0000256" key="6">
    <source>
        <dbReference type="ARBA" id="ARBA00022842"/>
    </source>
</evidence>
<dbReference type="Pfam" id="PF01138">
    <property type="entry name" value="RNase_PH"/>
    <property type="match status" value="2"/>
</dbReference>
<dbReference type="PROSITE" id="PS50084">
    <property type="entry name" value="KH_TYPE_1"/>
    <property type="match status" value="1"/>
</dbReference>
<dbReference type="InterPro" id="IPR003029">
    <property type="entry name" value="S1_domain"/>
</dbReference>
<dbReference type="SUPFAM" id="SSF50249">
    <property type="entry name" value="Nucleic acid-binding proteins"/>
    <property type="match status" value="1"/>
</dbReference>
<dbReference type="GO" id="GO:0005829">
    <property type="term" value="C:cytosol"/>
    <property type="evidence" value="ECO:0007669"/>
    <property type="project" value="TreeGrafter"/>
</dbReference>
<dbReference type="InterPro" id="IPR036456">
    <property type="entry name" value="PNPase_PH_RNA-bd_sf"/>
</dbReference>
<feature type="domain" description="S1 motif" evidence="10">
    <location>
        <begin position="659"/>
        <end position="728"/>
    </location>
</feature>
<feature type="region of interest" description="Disordered" evidence="9">
    <location>
        <begin position="733"/>
        <end position="752"/>
    </location>
</feature>
<dbReference type="SUPFAM" id="SSF55666">
    <property type="entry name" value="Ribonuclease PH domain 2-like"/>
    <property type="match status" value="2"/>
</dbReference>
<dbReference type="RefSeq" id="WP_130479346.1">
    <property type="nucleotide sequence ID" value="NZ_SFCC01000021.1"/>
</dbReference>
<dbReference type="Gene3D" id="3.30.230.70">
    <property type="entry name" value="GHMP Kinase, N-terminal domain"/>
    <property type="match status" value="2"/>
</dbReference>
<dbReference type="EMBL" id="SFCC01000021">
    <property type="protein sequence ID" value="RZQ59781.1"/>
    <property type="molecule type" value="Genomic_DNA"/>
</dbReference>
<dbReference type="NCBIfam" id="NF008805">
    <property type="entry name" value="PRK11824.1"/>
    <property type="match status" value="1"/>
</dbReference>
<dbReference type="Pfam" id="PF00575">
    <property type="entry name" value="S1"/>
    <property type="match status" value="1"/>
</dbReference>
<dbReference type="GO" id="GO:0006402">
    <property type="term" value="P:mRNA catabolic process"/>
    <property type="evidence" value="ECO:0007669"/>
    <property type="project" value="UniProtKB-UniRule"/>
</dbReference>
<comment type="cofactor">
    <cofactor evidence="8">
        <name>Mg(2+)</name>
        <dbReference type="ChEBI" id="CHEBI:18420"/>
    </cofactor>
</comment>
<keyword evidence="12" id="KW-1185">Reference proteome</keyword>
<reference evidence="11 12" key="1">
    <citation type="submission" date="2019-02" db="EMBL/GenBank/DDBJ databases">
        <title>Draft genome sequence of Amycolatopsis sp. 8-3EHSu isolated from roots of Suaeda maritima.</title>
        <authorList>
            <person name="Duangmal K."/>
            <person name="Chantavorakit T."/>
        </authorList>
    </citation>
    <scope>NUCLEOTIDE SEQUENCE [LARGE SCALE GENOMIC DNA]</scope>
    <source>
        <strain evidence="11 12">8-3EHSu</strain>
    </source>
</reference>
<evidence type="ECO:0000256" key="4">
    <source>
        <dbReference type="ARBA" id="ARBA00022695"/>
    </source>
</evidence>
<dbReference type="InterPro" id="IPR036612">
    <property type="entry name" value="KH_dom_type_1_sf"/>
</dbReference>
<dbReference type="Proteomes" id="UP000292003">
    <property type="component" value="Unassembled WGS sequence"/>
</dbReference>
<dbReference type="SUPFAM" id="SSF46915">
    <property type="entry name" value="Polynucleotide phosphorylase/guanosine pentaphosphate synthase (PNPase/GPSI), domain 3"/>
    <property type="match status" value="1"/>
</dbReference>
<dbReference type="CDD" id="cd04472">
    <property type="entry name" value="S1_PNPase"/>
    <property type="match status" value="1"/>
</dbReference>
<dbReference type="PIRSF" id="PIRSF005499">
    <property type="entry name" value="PNPase"/>
    <property type="match status" value="1"/>
</dbReference>
<evidence type="ECO:0000256" key="3">
    <source>
        <dbReference type="ARBA" id="ARBA00022679"/>
    </source>
</evidence>
<evidence type="ECO:0000259" key="10">
    <source>
        <dbReference type="PROSITE" id="PS50126"/>
    </source>
</evidence>
<organism evidence="11 12">
    <name type="scientific">Amycolatopsis suaedae</name>
    <dbReference type="NCBI Taxonomy" id="2510978"/>
    <lineage>
        <taxon>Bacteria</taxon>
        <taxon>Bacillati</taxon>
        <taxon>Actinomycetota</taxon>
        <taxon>Actinomycetes</taxon>
        <taxon>Pseudonocardiales</taxon>
        <taxon>Pseudonocardiaceae</taxon>
        <taxon>Amycolatopsis</taxon>
    </lineage>
</organism>
<keyword evidence="7 8" id="KW-0694">RNA-binding</keyword>
<dbReference type="FunFam" id="3.30.1370.10:FF:000001">
    <property type="entry name" value="Polyribonucleotide nucleotidyltransferase"/>
    <property type="match status" value="1"/>
</dbReference>
<dbReference type="FunFam" id="3.30.230.70:FF:000001">
    <property type="entry name" value="Polyribonucleotide nucleotidyltransferase"/>
    <property type="match status" value="1"/>
</dbReference>
<feature type="binding site" evidence="8">
    <location>
        <position position="528"/>
    </location>
    <ligand>
        <name>Mg(2+)</name>
        <dbReference type="ChEBI" id="CHEBI:18420"/>
    </ligand>
</feature>
<dbReference type="SMART" id="SM00316">
    <property type="entry name" value="S1"/>
    <property type="match status" value="1"/>
</dbReference>
<keyword evidence="4 8" id="KW-0548">Nucleotidyltransferase</keyword>
<comment type="catalytic activity">
    <reaction evidence="8">
        <text>RNA(n+1) + phosphate = RNA(n) + a ribonucleoside 5'-diphosphate</text>
        <dbReference type="Rhea" id="RHEA:22096"/>
        <dbReference type="Rhea" id="RHEA-COMP:14527"/>
        <dbReference type="Rhea" id="RHEA-COMP:17342"/>
        <dbReference type="ChEBI" id="CHEBI:43474"/>
        <dbReference type="ChEBI" id="CHEBI:57930"/>
        <dbReference type="ChEBI" id="CHEBI:140395"/>
        <dbReference type="EC" id="2.7.7.8"/>
    </reaction>
</comment>
<dbReference type="SUPFAM" id="SSF54791">
    <property type="entry name" value="Eukaryotic type KH-domain (KH-domain type I)"/>
    <property type="match status" value="1"/>
</dbReference>
<dbReference type="InterPro" id="IPR020568">
    <property type="entry name" value="Ribosomal_Su5_D2-typ_SF"/>
</dbReference>
<dbReference type="EC" id="2.7.7.8" evidence="8"/>
<dbReference type="InterPro" id="IPR001247">
    <property type="entry name" value="ExoRNase_PH_dom1"/>
</dbReference>
<comment type="subcellular location">
    <subcellularLocation>
        <location evidence="8">Cytoplasm</location>
    </subcellularLocation>
</comment>
<dbReference type="InterPro" id="IPR036345">
    <property type="entry name" value="ExoRNase_PH_dom2_sf"/>
</dbReference>
<keyword evidence="3 8" id="KW-0808">Transferase</keyword>
<dbReference type="InterPro" id="IPR027408">
    <property type="entry name" value="PNPase/RNase_PH_dom_sf"/>
</dbReference>
<dbReference type="FunFam" id="2.40.50.140:FF:000069">
    <property type="entry name" value="Polyribonucleotide nucleotidyltransferase"/>
    <property type="match status" value="1"/>
</dbReference>
<dbReference type="Gene3D" id="2.40.50.140">
    <property type="entry name" value="Nucleic acid-binding proteins"/>
    <property type="match status" value="1"/>
</dbReference>
<proteinExistence type="inferred from homology"/>
<dbReference type="InterPro" id="IPR014069">
    <property type="entry name" value="GPSI/PNP"/>
</dbReference>
<dbReference type="NCBIfam" id="TIGR03591">
    <property type="entry name" value="polynuc_phos"/>
    <property type="match status" value="1"/>
</dbReference>
<dbReference type="GO" id="GO:0003723">
    <property type="term" value="F:RNA binding"/>
    <property type="evidence" value="ECO:0007669"/>
    <property type="project" value="UniProtKB-UniRule"/>
</dbReference>
<keyword evidence="2 8" id="KW-0963">Cytoplasm</keyword>
<comment type="caution">
    <text evidence="11">The sequence shown here is derived from an EMBL/GenBank/DDBJ whole genome shotgun (WGS) entry which is preliminary data.</text>
</comment>
<dbReference type="InterPro" id="IPR004087">
    <property type="entry name" value="KH_dom"/>
</dbReference>
<dbReference type="GO" id="GO:0000175">
    <property type="term" value="F:3'-5'-RNA exonuclease activity"/>
    <property type="evidence" value="ECO:0007669"/>
    <property type="project" value="TreeGrafter"/>
</dbReference>
<feature type="binding site" evidence="8">
    <location>
        <position position="522"/>
    </location>
    <ligand>
        <name>Mg(2+)</name>
        <dbReference type="ChEBI" id="CHEBI:18420"/>
    </ligand>
</feature>
<dbReference type="OrthoDB" id="9804305at2"/>
<gene>
    <name evidence="8" type="primary">pnp</name>
    <name evidence="11" type="ORF">EWH70_32175</name>
</gene>
<evidence type="ECO:0000313" key="12">
    <source>
        <dbReference type="Proteomes" id="UP000292003"/>
    </source>
</evidence>
<keyword evidence="6 8" id="KW-0460">Magnesium</keyword>
<comment type="similarity">
    <text evidence="1 8">Belongs to the polyribonucleotide nucleotidyltransferase family.</text>
</comment>
<evidence type="ECO:0000256" key="2">
    <source>
        <dbReference type="ARBA" id="ARBA00022490"/>
    </source>
</evidence>
<dbReference type="InterPro" id="IPR015848">
    <property type="entry name" value="PNPase_PH_RNA-bd_bac/org-type"/>
</dbReference>
<feature type="compositionally biased region" description="Basic and acidic residues" evidence="9">
    <location>
        <begin position="735"/>
        <end position="752"/>
    </location>
</feature>
<dbReference type="GO" id="GO:0004654">
    <property type="term" value="F:polyribonucleotide nucleotidyltransferase activity"/>
    <property type="evidence" value="ECO:0007669"/>
    <property type="project" value="UniProtKB-UniRule"/>
</dbReference>
<dbReference type="InterPro" id="IPR012162">
    <property type="entry name" value="PNPase"/>
</dbReference>
<dbReference type="PROSITE" id="PS50126">
    <property type="entry name" value="S1"/>
    <property type="match status" value="1"/>
</dbReference>
<dbReference type="SMART" id="SM00322">
    <property type="entry name" value="KH"/>
    <property type="match status" value="1"/>
</dbReference>
<dbReference type="Gene3D" id="3.30.1370.10">
    <property type="entry name" value="K Homology domain, type 1"/>
    <property type="match status" value="1"/>
</dbReference>
<evidence type="ECO:0000256" key="5">
    <source>
        <dbReference type="ARBA" id="ARBA00022723"/>
    </source>
</evidence>
<dbReference type="Pfam" id="PF03726">
    <property type="entry name" value="PNPase"/>
    <property type="match status" value="1"/>
</dbReference>
<accession>A0A4Q7IXV1</accession>
<dbReference type="GO" id="GO:0006396">
    <property type="term" value="P:RNA processing"/>
    <property type="evidence" value="ECO:0007669"/>
    <property type="project" value="InterPro"/>
</dbReference>